<dbReference type="GO" id="GO:0020037">
    <property type="term" value="F:heme binding"/>
    <property type="evidence" value="ECO:0007669"/>
    <property type="project" value="InterPro"/>
</dbReference>
<accession>A0A7M5WYB0</accession>
<proteinExistence type="predicted"/>
<dbReference type="GO" id="GO:0019825">
    <property type="term" value="F:oxygen binding"/>
    <property type="evidence" value="ECO:0007669"/>
    <property type="project" value="InterPro"/>
</dbReference>
<dbReference type="SUPFAM" id="SSF46458">
    <property type="entry name" value="Globin-like"/>
    <property type="match status" value="1"/>
</dbReference>
<name>A0A7M5WYB0_9CNID</name>
<dbReference type="Gene3D" id="1.10.490.10">
    <property type="entry name" value="Globins"/>
    <property type="match status" value="1"/>
</dbReference>
<organism evidence="1 2">
    <name type="scientific">Clytia hemisphaerica</name>
    <dbReference type="NCBI Taxonomy" id="252671"/>
    <lineage>
        <taxon>Eukaryota</taxon>
        <taxon>Metazoa</taxon>
        <taxon>Cnidaria</taxon>
        <taxon>Hydrozoa</taxon>
        <taxon>Hydroidolina</taxon>
        <taxon>Leptothecata</taxon>
        <taxon>Obeliida</taxon>
        <taxon>Clytiidae</taxon>
        <taxon>Clytia</taxon>
    </lineage>
</organism>
<sequence>MAVSRKMASLSLTNDQPESVCPIANTRNLPDFKVQSQCPFHKKRHEAALIPNSKEKIYETDELLKSIGGGDKVRQMCTRFYAHAFEDQTLTKFMFEKDCAAAHGQRLADWFIERMGGEGTPWADSGRSGLRQYSHFRAWNSSKRPEEERGIRFKLDDCRIWMRLMFWSMREVGLDKQPTFVHWFSAAIERFIGIYERSAPPYTKRDLKWSEKKKNIDKYISDGFLMKDVVGKER</sequence>
<dbReference type="InterPro" id="IPR009050">
    <property type="entry name" value="Globin-like_sf"/>
</dbReference>
<protein>
    <submittedName>
        <fullName evidence="1">Uncharacterized protein</fullName>
    </submittedName>
</protein>
<evidence type="ECO:0000313" key="2">
    <source>
        <dbReference type="Proteomes" id="UP000594262"/>
    </source>
</evidence>
<dbReference type="EnsemblMetazoa" id="CLYHEMT015038.1">
    <property type="protein sequence ID" value="CLYHEMP015038.1"/>
    <property type="gene ID" value="CLYHEMG015038"/>
</dbReference>
<dbReference type="Proteomes" id="UP000594262">
    <property type="component" value="Unplaced"/>
</dbReference>
<keyword evidence="2" id="KW-1185">Reference proteome</keyword>
<evidence type="ECO:0000313" key="1">
    <source>
        <dbReference type="EnsemblMetazoa" id="CLYHEMP015038.1"/>
    </source>
</evidence>
<reference evidence="1" key="1">
    <citation type="submission" date="2021-01" db="UniProtKB">
        <authorList>
            <consortium name="EnsemblMetazoa"/>
        </authorList>
    </citation>
    <scope>IDENTIFICATION</scope>
</reference>
<dbReference type="AlphaFoldDB" id="A0A7M5WYB0"/>
<dbReference type="OrthoDB" id="73141at2759"/>
<dbReference type="InterPro" id="IPR012292">
    <property type="entry name" value="Globin/Proto"/>
</dbReference>